<comment type="caution">
    <text evidence="2">The sequence shown here is derived from an EMBL/GenBank/DDBJ whole genome shotgun (WGS) entry which is preliminary data.</text>
</comment>
<protein>
    <submittedName>
        <fullName evidence="2">Uncharacterized protein</fullName>
    </submittedName>
</protein>
<name>A0AAV2TWD6_CALDB</name>
<evidence type="ECO:0000256" key="1">
    <source>
        <dbReference type="SAM" id="SignalP"/>
    </source>
</evidence>
<dbReference type="AlphaFoldDB" id="A0AAV2TWD6"/>
<dbReference type="EMBL" id="CAXLJL010000822">
    <property type="protein sequence ID" value="CAL5141203.1"/>
    <property type="molecule type" value="Genomic_DNA"/>
</dbReference>
<proteinExistence type="predicted"/>
<evidence type="ECO:0000313" key="3">
    <source>
        <dbReference type="Proteomes" id="UP001497525"/>
    </source>
</evidence>
<keyword evidence="1" id="KW-0732">Signal</keyword>
<accession>A0AAV2TWD6</accession>
<organism evidence="2 3">
    <name type="scientific">Calicophoron daubneyi</name>
    <name type="common">Rumen fluke</name>
    <name type="synonym">Paramphistomum daubneyi</name>
    <dbReference type="NCBI Taxonomy" id="300641"/>
    <lineage>
        <taxon>Eukaryota</taxon>
        <taxon>Metazoa</taxon>
        <taxon>Spiralia</taxon>
        <taxon>Lophotrochozoa</taxon>
        <taxon>Platyhelminthes</taxon>
        <taxon>Trematoda</taxon>
        <taxon>Digenea</taxon>
        <taxon>Plagiorchiida</taxon>
        <taxon>Pronocephalata</taxon>
        <taxon>Paramphistomoidea</taxon>
        <taxon>Paramphistomidae</taxon>
        <taxon>Calicophoron</taxon>
    </lineage>
</organism>
<reference evidence="2" key="1">
    <citation type="submission" date="2024-06" db="EMBL/GenBank/DDBJ databases">
        <authorList>
            <person name="Liu X."/>
            <person name="Lenzi L."/>
            <person name="Haldenby T S."/>
            <person name="Uol C."/>
        </authorList>
    </citation>
    <scope>NUCLEOTIDE SEQUENCE</scope>
</reference>
<sequence length="269" mass="29181">MNYFRNFLFLASVALMSSHTAANPTEYEIPGAKRDPQVFFLEGGSMNGSKLLYNNSRMDSVNFNFTEEYLYGQNATITYSSGGMEATYKLPFEVSVTQGYATFTLTGNWTSNDAGVATYYAPNGTPEGDNDRNATNLSVEGSYSIEKIKNATQRIWAHGDCSIHVSMSYPSGLTPDGCKVTLKFSGIRDVDANNPDETLTSVSIPMIFATETTCTGGFVKFFYVEDCPSTTTTGAPQTTTPKSAATSGFNAMAHSLLITTALALTMVHW</sequence>
<dbReference type="Proteomes" id="UP001497525">
    <property type="component" value="Unassembled WGS sequence"/>
</dbReference>
<feature type="chain" id="PRO_5043707819" evidence="1">
    <location>
        <begin position="23"/>
        <end position="269"/>
    </location>
</feature>
<evidence type="ECO:0000313" key="2">
    <source>
        <dbReference type="EMBL" id="CAL5141203.1"/>
    </source>
</evidence>
<gene>
    <name evidence="2" type="ORF">CDAUBV1_LOCUS16464</name>
</gene>
<feature type="signal peptide" evidence="1">
    <location>
        <begin position="1"/>
        <end position="22"/>
    </location>
</feature>